<sequence>MVEYLQWQSIFCIDDDVEAGSICNWDIAIRIRETRDNTSMLRLNELHDNGKRRHGPLFLPQCPSDANKISRHTAVRTRY</sequence>
<dbReference type="Proteomes" id="UP000315010">
    <property type="component" value="Unassembled WGS sequence"/>
</dbReference>
<reference evidence="1 2" key="1">
    <citation type="submission" date="2019-02" db="EMBL/GenBank/DDBJ databases">
        <title>Deep-cultivation of Planctomycetes and their phenomic and genomic characterization uncovers novel biology.</title>
        <authorList>
            <person name="Wiegand S."/>
            <person name="Jogler M."/>
            <person name="Boedeker C."/>
            <person name="Pinto D."/>
            <person name="Vollmers J."/>
            <person name="Rivas-Marin E."/>
            <person name="Kohn T."/>
            <person name="Peeters S.H."/>
            <person name="Heuer A."/>
            <person name="Rast P."/>
            <person name="Oberbeckmann S."/>
            <person name="Bunk B."/>
            <person name="Jeske O."/>
            <person name="Meyerdierks A."/>
            <person name="Storesund J.E."/>
            <person name="Kallscheuer N."/>
            <person name="Luecker S."/>
            <person name="Lage O.M."/>
            <person name="Pohl T."/>
            <person name="Merkel B.J."/>
            <person name="Hornburger P."/>
            <person name="Mueller R.-W."/>
            <person name="Bruemmer F."/>
            <person name="Labrenz M."/>
            <person name="Spormann A.M."/>
            <person name="Op Den Camp H."/>
            <person name="Overmann J."/>
            <person name="Amann R."/>
            <person name="Jetten M.S.M."/>
            <person name="Mascher T."/>
            <person name="Medema M.H."/>
            <person name="Devos D.P."/>
            <person name="Kaster A.-K."/>
            <person name="Ovreas L."/>
            <person name="Rohde M."/>
            <person name="Galperin M.Y."/>
            <person name="Jogler C."/>
        </authorList>
    </citation>
    <scope>NUCLEOTIDE SEQUENCE [LARGE SCALE GENOMIC DNA]</scope>
    <source>
        <strain evidence="1 2">CA13</strain>
    </source>
</reference>
<protein>
    <submittedName>
        <fullName evidence="1">Uncharacterized protein</fullName>
    </submittedName>
</protein>
<evidence type="ECO:0000313" key="2">
    <source>
        <dbReference type="Proteomes" id="UP000315010"/>
    </source>
</evidence>
<name>A0A5C5YYI7_9BACT</name>
<evidence type="ECO:0000313" key="1">
    <source>
        <dbReference type="EMBL" id="TWT80155.1"/>
    </source>
</evidence>
<dbReference type="EMBL" id="SJPJ01000001">
    <property type="protein sequence ID" value="TWT80155.1"/>
    <property type="molecule type" value="Genomic_DNA"/>
</dbReference>
<accession>A0A5C5YYI7</accession>
<proteinExistence type="predicted"/>
<dbReference type="AlphaFoldDB" id="A0A5C5YYI7"/>
<keyword evidence="2" id="KW-1185">Reference proteome</keyword>
<organism evidence="1 2">
    <name type="scientific">Novipirellula herctigrandis</name>
    <dbReference type="NCBI Taxonomy" id="2527986"/>
    <lineage>
        <taxon>Bacteria</taxon>
        <taxon>Pseudomonadati</taxon>
        <taxon>Planctomycetota</taxon>
        <taxon>Planctomycetia</taxon>
        <taxon>Pirellulales</taxon>
        <taxon>Pirellulaceae</taxon>
        <taxon>Novipirellula</taxon>
    </lineage>
</organism>
<comment type="caution">
    <text evidence="1">The sequence shown here is derived from an EMBL/GenBank/DDBJ whole genome shotgun (WGS) entry which is preliminary data.</text>
</comment>
<gene>
    <name evidence="1" type="ORF">CA13_15680</name>
</gene>